<evidence type="ECO:0000256" key="2">
    <source>
        <dbReference type="ARBA" id="ARBA00003487"/>
    </source>
</evidence>
<dbReference type="InterPro" id="IPR038987">
    <property type="entry name" value="MoeA-like"/>
</dbReference>
<evidence type="ECO:0000256" key="4">
    <source>
        <dbReference type="ARBA" id="ARBA00010763"/>
    </source>
</evidence>
<dbReference type="PROSITE" id="PS01079">
    <property type="entry name" value="MOCF_BIOSYNTHESIS_2"/>
    <property type="match status" value="1"/>
</dbReference>
<dbReference type="Gene3D" id="3.90.105.10">
    <property type="entry name" value="Molybdopterin biosynthesis moea protein, domain 2"/>
    <property type="match status" value="1"/>
</dbReference>
<dbReference type="Proteomes" id="UP001232445">
    <property type="component" value="Unassembled WGS sequence"/>
</dbReference>
<comment type="pathway">
    <text evidence="3 10">Cofactor biosynthesis; molybdopterin biosynthesis.</text>
</comment>
<comment type="cofactor">
    <cofactor evidence="10">
        <name>Mg(2+)</name>
        <dbReference type="ChEBI" id="CHEBI:18420"/>
    </cofactor>
</comment>
<comment type="similarity">
    <text evidence="4 10">Belongs to the MoeA family.</text>
</comment>
<dbReference type="CDD" id="cd00887">
    <property type="entry name" value="MoeA"/>
    <property type="match status" value="1"/>
</dbReference>
<evidence type="ECO:0000313" key="12">
    <source>
        <dbReference type="EMBL" id="MDQ0340377.1"/>
    </source>
</evidence>
<comment type="function">
    <text evidence="2">May be involved in the biosynthesis of molybdopterin.</text>
</comment>
<protein>
    <recommendedName>
        <fullName evidence="6 10">Molybdopterin molybdenumtransferase</fullName>
        <ecNumber evidence="5 10">2.10.1.1</ecNumber>
    </recommendedName>
</protein>
<dbReference type="InterPro" id="IPR024370">
    <property type="entry name" value="PBP_domain"/>
</dbReference>
<evidence type="ECO:0000256" key="1">
    <source>
        <dbReference type="ARBA" id="ARBA00002901"/>
    </source>
</evidence>
<keyword evidence="13" id="KW-1185">Reference proteome</keyword>
<dbReference type="NCBIfam" id="TIGR00177">
    <property type="entry name" value="molyb_syn"/>
    <property type="match status" value="1"/>
</dbReference>
<dbReference type="InterPro" id="IPR005110">
    <property type="entry name" value="MoeA_linker/N"/>
</dbReference>
<gene>
    <name evidence="12" type="ORF">J2S00_003186</name>
</gene>
<keyword evidence="10" id="KW-0479">Metal-binding</keyword>
<comment type="caution">
    <text evidence="12">The sequence shown here is derived from an EMBL/GenBank/DDBJ whole genome shotgun (WGS) entry which is preliminary data.</text>
</comment>
<dbReference type="InterPro" id="IPR008284">
    <property type="entry name" value="MoCF_biosynth_CS"/>
</dbReference>
<evidence type="ECO:0000256" key="7">
    <source>
        <dbReference type="ARBA" id="ARBA00022505"/>
    </source>
</evidence>
<keyword evidence="10" id="KW-0808">Transferase</keyword>
<dbReference type="InterPro" id="IPR036425">
    <property type="entry name" value="MoaB/Mog-like_dom_sf"/>
</dbReference>
<keyword evidence="7 10" id="KW-0500">Molybdenum</keyword>
<proteinExistence type="inferred from homology"/>
<feature type="domain" description="MoaB/Mog" evidence="11">
    <location>
        <begin position="179"/>
        <end position="316"/>
    </location>
</feature>
<evidence type="ECO:0000256" key="6">
    <source>
        <dbReference type="ARBA" id="ARBA00021108"/>
    </source>
</evidence>
<comment type="catalytic activity">
    <reaction evidence="9">
        <text>adenylyl-molybdopterin + molybdate = Mo-molybdopterin + AMP + H(+)</text>
        <dbReference type="Rhea" id="RHEA:35047"/>
        <dbReference type="ChEBI" id="CHEBI:15378"/>
        <dbReference type="ChEBI" id="CHEBI:36264"/>
        <dbReference type="ChEBI" id="CHEBI:62727"/>
        <dbReference type="ChEBI" id="CHEBI:71302"/>
        <dbReference type="ChEBI" id="CHEBI:456215"/>
        <dbReference type="EC" id="2.10.1.1"/>
    </reaction>
</comment>
<dbReference type="PANTHER" id="PTHR10192:SF16">
    <property type="entry name" value="MOLYBDOPTERIN MOLYBDENUMTRANSFERASE"/>
    <property type="match status" value="1"/>
</dbReference>
<keyword evidence="10" id="KW-0460">Magnesium</keyword>
<dbReference type="InterPro" id="IPR005111">
    <property type="entry name" value="MoeA_C_domain_IV"/>
</dbReference>
<dbReference type="PANTHER" id="PTHR10192">
    <property type="entry name" value="MOLYBDOPTERIN BIOSYNTHESIS PROTEIN"/>
    <property type="match status" value="1"/>
</dbReference>
<keyword evidence="8 10" id="KW-0501">Molybdenum cofactor biosynthesis</keyword>
<comment type="function">
    <text evidence="1 10">Catalyzes the insertion of molybdate into adenylated molybdopterin with the concomitant release of AMP.</text>
</comment>
<evidence type="ECO:0000256" key="3">
    <source>
        <dbReference type="ARBA" id="ARBA00005046"/>
    </source>
</evidence>
<dbReference type="Pfam" id="PF00994">
    <property type="entry name" value="MoCF_biosynth"/>
    <property type="match status" value="1"/>
</dbReference>
<dbReference type="InterPro" id="IPR036135">
    <property type="entry name" value="MoeA_linker/N_sf"/>
</dbReference>
<dbReference type="Gene3D" id="3.40.980.10">
    <property type="entry name" value="MoaB/Mog-like domain"/>
    <property type="match status" value="1"/>
</dbReference>
<dbReference type="InterPro" id="IPR001453">
    <property type="entry name" value="MoaB/Mog_dom"/>
</dbReference>
<organism evidence="12 13">
    <name type="scientific">Caldalkalibacillus uzonensis</name>
    <dbReference type="NCBI Taxonomy" id="353224"/>
    <lineage>
        <taxon>Bacteria</taxon>
        <taxon>Bacillati</taxon>
        <taxon>Bacillota</taxon>
        <taxon>Bacilli</taxon>
        <taxon>Bacillales</taxon>
        <taxon>Bacillaceae</taxon>
        <taxon>Caldalkalibacillus</taxon>
    </lineage>
</organism>
<dbReference type="Gene3D" id="2.40.340.10">
    <property type="entry name" value="MoeA, C-terminal, domain IV"/>
    <property type="match status" value="1"/>
</dbReference>
<dbReference type="InterPro" id="IPR036688">
    <property type="entry name" value="MoeA_C_domain_IV_sf"/>
</dbReference>
<evidence type="ECO:0000256" key="5">
    <source>
        <dbReference type="ARBA" id="ARBA00013269"/>
    </source>
</evidence>
<dbReference type="Pfam" id="PF12727">
    <property type="entry name" value="PBP_like"/>
    <property type="match status" value="1"/>
</dbReference>
<evidence type="ECO:0000256" key="8">
    <source>
        <dbReference type="ARBA" id="ARBA00023150"/>
    </source>
</evidence>
<dbReference type="SUPFAM" id="SSF63867">
    <property type="entry name" value="MoeA C-terminal domain-like"/>
    <property type="match status" value="1"/>
</dbReference>
<evidence type="ECO:0000256" key="10">
    <source>
        <dbReference type="RuleBase" id="RU365090"/>
    </source>
</evidence>
<dbReference type="Pfam" id="PF03454">
    <property type="entry name" value="MoeA_C"/>
    <property type="match status" value="1"/>
</dbReference>
<dbReference type="Pfam" id="PF03453">
    <property type="entry name" value="MoeA_N"/>
    <property type="match status" value="1"/>
</dbReference>
<dbReference type="SMART" id="SM00852">
    <property type="entry name" value="MoCF_biosynth"/>
    <property type="match status" value="1"/>
</dbReference>
<name>A0ABU0CW65_9BACI</name>
<dbReference type="SUPFAM" id="SSF53850">
    <property type="entry name" value="Periplasmic binding protein-like II"/>
    <property type="match status" value="1"/>
</dbReference>
<dbReference type="SUPFAM" id="SSF63882">
    <property type="entry name" value="MoeA N-terminal region -like"/>
    <property type="match status" value="1"/>
</dbReference>
<evidence type="ECO:0000259" key="11">
    <source>
        <dbReference type="SMART" id="SM00852"/>
    </source>
</evidence>
<dbReference type="NCBIfam" id="NF011068">
    <property type="entry name" value="PRK14498.1"/>
    <property type="match status" value="1"/>
</dbReference>
<sequence length="640" mass="70391">MSSNKMERTIYLEDVPRKEALRQLLHHFRTPREVEWVPTIKALGRVTAEPIYAHLSMPHYHASAMDGIAVRAEETFGAHEQRPKQLVQGESFEYVDTGDPIPAGYNAVIMIEHVRELAEGRVEIIEPATPWQHIRPVGEDVVSGEMLLPQGHVIRPVDQGALLAGGILSVPVVKKPVVSIIPTGSELVQPTVDVTPGQIIEFNGTVFAGYIEQWGGSPRYYGIVKDDPEQIKAAILECAETSDIVVLNAGSSAGSEDYTVHLISELGEVFTHGVATRPGKPVVLGKVGDTPVIGLPGYPVSAYLTLEWFVQPLICQYLGLTVPSRAKLDVTLGRRLVSTMGSEDFVRMNIGYVNGKYIANPLTRAAGVTMSLVRADGLLIIPSESLGYEQGEKVTLELYKPVETIRKSILFSGSHDLSIDLLSSLIKERDQDRQIISSHTGSMAGLMAIKKGEAHVAGIHLLDEQSGMYNVPFVRRYLKDQDVVLVRFLQREQGWIVPKGNPHHIHSVRDIVEQNLLYVNRQRGAGTRILFDALLAEHDLSSDDVRGYGREMFSHLNVAAAVKEGTADVGLGIYSAAKALDLDFVPVADESYDLLMSREFYESEGGQLLLDVMVSEAFKIQIEQLGGYKVKDIGQLIPLL</sequence>
<reference evidence="12 13" key="1">
    <citation type="submission" date="2023-07" db="EMBL/GenBank/DDBJ databases">
        <title>Genomic Encyclopedia of Type Strains, Phase IV (KMG-IV): sequencing the most valuable type-strain genomes for metagenomic binning, comparative biology and taxonomic classification.</title>
        <authorList>
            <person name="Goeker M."/>
        </authorList>
    </citation>
    <scope>NUCLEOTIDE SEQUENCE [LARGE SCALE GENOMIC DNA]</scope>
    <source>
        <strain evidence="12 13">DSM 17740</strain>
    </source>
</reference>
<evidence type="ECO:0000313" key="13">
    <source>
        <dbReference type="Proteomes" id="UP001232445"/>
    </source>
</evidence>
<dbReference type="EMBL" id="JAUSUQ010000013">
    <property type="protein sequence ID" value="MDQ0340377.1"/>
    <property type="molecule type" value="Genomic_DNA"/>
</dbReference>
<evidence type="ECO:0000256" key="9">
    <source>
        <dbReference type="ARBA" id="ARBA00047317"/>
    </source>
</evidence>
<accession>A0ABU0CW65</accession>
<dbReference type="EC" id="2.10.1.1" evidence="5 10"/>
<dbReference type="SUPFAM" id="SSF53218">
    <property type="entry name" value="Molybdenum cofactor biosynthesis proteins"/>
    <property type="match status" value="1"/>
</dbReference>
<dbReference type="Gene3D" id="2.170.190.11">
    <property type="entry name" value="Molybdopterin biosynthesis moea protein, domain 3"/>
    <property type="match status" value="1"/>
</dbReference>